<dbReference type="Gene3D" id="2.40.110.10">
    <property type="entry name" value="Butyryl-CoA Dehydrogenase, subunit A, domain 2"/>
    <property type="match status" value="1"/>
</dbReference>
<evidence type="ECO:0000259" key="1">
    <source>
        <dbReference type="Pfam" id="PF02771"/>
    </source>
</evidence>
<dbReference type="EMBL" id="UINC01142474">
    <property type="protein sequence ID" value="SVD30824.1"/>
    <property type="molecule type" value="Genomic_DNA"/>
</dbReference>
<dbReference type="InterPro" id="IPR052166">
    <property type="entry name" value="Diverse_Acyl-CoA_DH"/>
</dbReference>
<accession>A0A382U954</accession>
<dbReference type="Gene3D" id="1.10.540.10">
    <property type="entry name" value="Acyl-CoA dehydrogenase/oxidase, N-terminal domain"/>
    <property type="match status" value="1"/>
</dbReference>
<dbReference type="InterPro" id="IPR037069">
    <property type="entry name" value="AcylCoA_DH/ox_N_sf"/>
</dbReference>
<reference evidence="2" key="1">
    <citation type="submission" date="2018-05" db="EMBL/GenBank/DDBJ databases">
        <authorList>
            <person name="Lanie J.A."/>
            <person name="Ng W.-L."/>
            <person name="Kazmierczak K.M."/>
            <person name="Andrzejewski T.M."/>
            <person name="Davidsen T.M."/>
            <person name="Wayne K.J."/>
            <person name="Tettelin H."/>
            <person name="Glass J.I."/>
            <person name="Rusch D."/>
            <person name="Podicherti R."/>
            <person name="Tsui H.-C.T."/>
            <person name="Winkler M.E."/>
        </authorList>
    </citation>
    <scope>NUCLEOTIDE SEQUENCE</scope>
</reference>
<dbReference type="GO" id="GO:0016627">
    <property type="term" value="F:oxidoreductase activity, acting on the CH-CH group of donors"/>
    <property type="evidence" value="ECO:0007669"/>
    <property type="project" value="InterPro"/>
</dbReference>
<protein>
    <recommendedName>
        <fullName evidence="1">Acyl-CoA dehydrogenase/oxidase N-terminal domain-containing protein</fullName>
    </recommendedName>
</protein>
<organism evidence="2">
    <name type="scientific">marine metagenome</name>
    <dbReference type="NCBI Taxonomy" id="408172"/>
    <lineage>
        <taxon>unclassified sequences</taxon>
        <taxon>metagenomes</taxon>
        <taxon>ecological metagenomes</taxon>
    </lineage>
</organism>
<dbReference type="Pfam" id="PF02771">
    <property type="entry name" value="Acyl-CoA_dh_N"/>
    <property type="match status" value="1"/>
</dbReference>
<gene>
    <name evidence="2" type="ORF">METZ01_LOCUS383678</name>
</gene>
<dbReference type="InterPro" id="IPR046373">
    <property type="entry name" value="Acyl-CoA_Oxase/DH_mid-dom_sf"/>
</dbReference>
<sequence length="191" mass="21496">MPNYTAPVEDMMFLFDKLRNNKHYNEIEKYKEVNSELVKNILEEAAKINQNLILPLAKAGDENPTVLENGVVRTPPGYKEAYKKFIEDGWTSLSCDPKYGGQGMPRTVSAFFDEMISSSSLAFKLYSELTLGAYNCIHHHATDEIKDKYLPKMVEGKWSGTMCLTEPVCGTDLGLLKTKAIEQPDGTFKIT</sequence>
<dbReference type="GO" id="GO:0050660">
    <property type="term" value="F:flavin adenine dinucleotide binding"/>
    <property type="evidence" value="ECO:0007669"/>
    <property type="project" value="InterPro"/>
</dbReference>
<feature type="domain" description="Acyl-CoA dehydrogenase/oxidase N-terminal" evidence="1">
    <location>
        <begin position="76"/>
        <end position="157"/>
    </location>
</feature>
<dbReference type="SUPFAM" id="SSF56645">
    <property type="entry name" value="Acyl-CoA dehydrogenase NM domain-like"/>
    <property type="match status" value="1"/>
</dbReference>
<feature type="non-terminal residue" evidence="2">
    <location>
        <position position="191"/>
    </location>
</feature>
<dbReference type="AlphaFoldDB" id="A0A382U954"/>
<dbReference type="PANTHER" id="PTHR42803:SF1">
    <property type="entry name" value="BROAD-SPECIFICITY LINEAR ACYL-COA DEHYDROGENASE FADE5"/>
    <property type="match status" value="1"/>
</dbReference>
<evidence type="ECO:0000313" key="2">
    <source>
        <dbReference type="EMBL" id="SVD30824.1"/>
    </source>
</evidence>
<proteinExistence type="predicted"/>
<dbReference type="PANTHER" id="PTHR42803">
    <property type="entry name" value="ACYL-COA DEHYDROGENASE"/>
    <property type="match status" value="1"/>
</dbReference>
<dbReference type="InterPro" id="IPR009100">
    <property type="entry name" value="AcylCoA_DH/oxidase_NM_dom_sf"/>
</dbReference>
<dbReference type="InterPro" id="IPR013786">
    <property type="entry name" value="AcylCoA_DH/ox_N"/>
</dbReference>
<name>A0A382U954_9ZZZZ</name>